<dbReference type="SUPFAM" id="SSF88946">
    <property type="entry name" value="Sigma2 domain of RNA polymerase sigma factors"/>
    <property type="match status" value="1"/>
</dbReference>
<dbReference type="InterPro" id="IPR007630">
    <property type="entry name" value="RNA_pol_sigma70_r4"/>
</dbReference>
<evidence type="ECO:0000256" key="1">
    <source>
        <dbReference type="ARBA" id="ARBA00023015"/>
    </source>
</evidence>
<evidence type="ECO:0000256" key="2">
    <source>
        <dbReference type="ARBA" id="ARBA00023082"/>
    </source>
</evidence>
<evidence type="ECO:0000259" key="5">
    <source>
        <dbReference type="PROSITE" id="PS00715"/>
    </source>
</evidence>
<dbReference type="Gene3D" id="1.10.601.10">
    <property type="entry name" value="RNA Polymerase Primary Sigma Factor"/>
    <property type="match status" value="1"/>
</dbReference>
<keyword evidence="4" id="KW-0804">Transcription</keyword>
<dbReference type="Pfam" id="PF04542">
    <property type="entry name" value="Sigma70_r2"/>
    <property type="match status" value="1"/>
</dbReference>
<dbReference type="Proteomes" id="UP001193734">
    <property type="component" value="Unassembled WGS sequence"/>
</dbReference>
<gene>
    <name evidence="6" type="ORF">HPS55_01055</name>
</gene>
<dbReference type="InterPro" id="IPR009042">
    <property type="entry name" value="RNA_pol_sigma70_r1_2"/>
</dbReference>
<accession>A0ABX2ATD4</accession>
<dbReference type="PANTHER" id="PTHR30603">
    <property type="entry name" value="RNA POLYMERASE SIGMA FACTOR RPO"/>
    <property type="match status" value="1"/>
</dbReference>
<evidence type="ECO:0000313" key="6">
    <source>
        <dbReference type="EMBL" id="NPE12933.1"/>
    </source>
</evidence>
<dbReference type="PROSITE" id="PS00715">
    <property type="entry name" value="SIGMA70_1"/>
    <property type="match status" value="1"/>
</dbReference>
<dbReference type="InterPro" id="IPR013325">
    <property type="entry name" value="RNA_pol_sigma_r2"/>
</dbReference>
<dbReference type="CDD" id="cd06171">
    <property type="entry name" value="Sigma70_r4"/>
    <property type="match status" value="1"/>
</dbReference>
<keyword evidence="1" id="KW-0805">Transcription regulation</keyword>
<dbReference type="InterPro" id="IPR000943">
    <property type="entry name" value="RNA_pol_sigma70"/>
</dbReference>
<dbReference type="SUPFAM" id="SSF88659">
    <property type="entry name" value="Sigma3 and sigma4 domains of RNA polymerase sigma factors"/>
    <property type="match status" value="1"/>
</dbReference>
<dbReference type="Pfam" id="PF00140">
    <property type="entry name" value="Sigma70_r1_2"/>
    <property type="match status" value="1"/>
</dbReference>
<keyword evidence="7" id="KW-1185">Reference proteome</keyword>
<dbReference type="EMBL" id="JABKKE010000001">
    <property type="protein sequence ID" value="NPE12933.1"/>
    <property type="molecule type" value="Genomic_DNA"/>
</dbReference>
<dbReference type="PANTHER" id="PTHR30603:SF47">
    <property type="entry name" value="RNA POLYMERASE SIGMA FACTOR SIGD, CHLOROPLASTIC"/>
    <property type="match status" value="1"/>
</dbReference>
<keyword evidence="3" id="KW-0238">DNA-binding</keyword>
<dbReference type="InterPro" id="IPR014284">
    <property type="entry name" value="RNA_pol_sigma-70_dom"/>
</dbReference>
<evidence type="ECO:0000256" key="4">
    <source>
        <dbReference type="ARBA" id="ARBA00023163"/>
    </source>
</evidence>
<dbReference type="Pfam" id="PF04545">
    <property type="entry name" value="Sigma70_r4"/>
    <property type="match status" value="1"/>
</dbReference>
<evidence type="ECO:0000256" key="3">
    <source>
        <dbReference type="ARBA" id="ARBA00023125"/>
    </source>
</evidence>
<protein>
    <submittedName>
        <fullName evidence="6">Sigma-70 family RNA polymerase sigma factor</fullName>
    </submittedName>
</protein>
<dbReference type="InterPro" id="IPR013324">
    <property type="entry name" value="RNA_pol_sigma_r3/r4-like"/>
</dbReference>
<reference evidence="6 7" key="1">
    <citation type="submission" date="2020-05" db="EMBL/GenBank/DDBJ databases">
        <title>Distinct polysaccharide utilization as determinants for interspecies competition between intestinal Prevotella spp.</title>
        <authorList>
            <person name="Galvez E.J.C."/>
            <person name="Iljazovic A."/>
            <person name="Strowig T."/>
        </authorList>
    </citation>
    <scope>NUCLEOTIDE SEQUENCE [LARGE SCALE GENOMIC DNA]</scope>
    <source>
        <strain evidence="6 7">PROD</strain>
    </source>
</reference>
<dbReference type="InterPro" id="IPR050239">
    <property type="entry name" value="Sigma-70_RNA_pol_init_factors"/>
</dbReference>
<proteinExistence type="predicted"/>
<evidence type="ECO:0000313" key="7">
    <source>
        <dbReference type="Proteomes" id="UP001193734"/>
    </source>
</evidence>
<dbReference type="RefSeq" id="WP_172174382.1">
    <property type="nucleotide sequence ID" value="NZ_CASGIA010000003.1"/>
</dbReference>
<dbReference type="GeneID" id="82156345"/>
<dbReference type="Gene3D" id="1.10.10.10">
    <property type="entry name" value="Winged helix-like DNA-binding domain superfamily/Winged helix DNA-binding domain"/>
    <property type="match status" value="1"/>
</dbReference>
<comment type="caution">
    <text evidence="6">The sequence shown here is derived from an EMBL/GenBank/DDBJ whole genome shotgun (WGS) entry which is preliminary data.</text>
</comment>
<organism evidence="6 7">
    <name type="scientific">Xylanibacter rodentium</name>
    <dbReference type="NCBI Taxonomy" id="2736289"/>
    <lineage>
        <taxon>Bacteria</taxon>
        <taxon>Pseudomonadati</taxon>
        <taxon>Bacteroidota</taxon>
        <taxon>Bacteroidia</taxon>
        <taxon>Bacteroidales</taxon>
        <taxon>Prevotellaceae</taxon>
        <taxon>Xylanibacter</taxon>
    </lineage>
</organism>
<dbReference type="PRINTS" id="PR00046">
    <property type="entry name" value="SIGMA70FCT"/>
</dbReference>
<dbReference type="InterPro" id="IPR036388">
    <property type="entry name" value="WH-like_DNA-bd_sf"/>
</dbReference>
<feature type="domain" description="RNA polymerase sigma-70" evidence="5">
    <location>
        <begin position="69"/>
        <end position="82"/>
    </location>
</feature>
<dbReference type="NCBIfam" id="TIGR02937">
    <property type="entry name" value="sigma70-ECF"/>
    <property type="match status" value="1"/>
</dbReference>
<sequence>MADRDNSSLDKYMDEIKKEQLLTEVEERTLAGRVQAGDRHAVDRFTKANLRLVVSVARAYQNNGVAMEDLVSEGNIGLMRAVERYDASRGCRFASYAVPIVRKYIERAIEEQGALYRIPKGEASTVDKRSGKALSADAPLGGRENVNLLSIIANPDSPETDSSINASGLSDELNRLLDILDERESTVLKYFFGIGCEKMTLADIGHEMGLKRERVRQIRDKAMRKISRSAGVFLKSYRS</sequence>
<name>A0ABX2ATD4_9BACT</name>
<dbReference type="InterPro" id="IPR007627">
    <property type="entry name" value="RNA_pol_sigma70_r2"/>
</dbReference>
<keyword evidence="2" id="KW-0731">Sigma factor</keyword>